<evidence type="ECO:0000313" key="7">
    <source>
        <dbReference type="EMBL" id="KPV54291.1"/>
    </source>
</evidence>
<keyword evidence="3 5" id="KW-0732">Signal</keyword>
<evidence type="ECO:0000256" key="4">
    <source>
        <dbReference type="SAM" id="MobiDB-lite"/>
    </source>
</evidence>
<organism evidence="7 8">
    <name type="scientific">Kouleothrix aurantiaca</name>
    <dbReference type="NCBI Taxonomy" id="186479"/>
    <lineage>
        <taxon>Bacteria</taxon>
        <taxon>Bacillati</taxon>
        <taxon>Chloroflexota</taxon>
        <taxon>Chloroflexia</taxon>
        <taxon>Chloroflexales</taxon>
        <taxon>Roseiflexineae</taxon>
        <taxon>Roseiflexaceae</taxon>
        <taxon>Kouleothrix</taxon>
    </lineage>
</organism>
<dbReference type="InterPro" id="IPR033764">
    <property type="entry name" value="Sdr_B"/>
</dbReference>
<evidence type="ECO:0000256" key="1">
    <source>
        <dbReference type="ARBA" id="ARBA00004613"/>
    </source>
</evidence>
<feature type="compositionally biased region" description="Polar residues" evidence="4">
    <location>
        <begin position="934"/>
        <end position="948"/>
    </location>
</feature>
<evidence type="ECO:0000259" key="6">
    <source>
        <dbReference type="Pfam" id="PF17210"/>
    </source>
</evidence>
<dbReference type="PATRIC" id="fig|186479.3.peg.10254"/>
<gene>
    <name evidence="7" type="ORF">SE17_04670</name>
</gene>
<reference evidence="7 8" key="1">
    <citation type="submission" date="2015-09" db="EMBL/GenBank/DDBJ databases">
        <title>Draft genome sequence of Kouleothrix aurantiaca JCM 19913.</title>
        <authorList>
            <person name="Hemp J."/>
        </authorList>
    </citation>
    <scope>NUCLEOTIDE SEQUENCE [LARGE SCALE GENOMIC DNA]</scope>
    <source>
        <strain evidence="7 8">COM-B</strain>
    </source>
</reference>
<feature type="non-terminal residue" evidence="7">
    <location>
        <position position="1958"/>
    </location>
</feature>
<dbReference type="SUPFAM" id="SSF117074">
    <property type="entry name" value="Hypothetical protein PA1324"/>
    <property type="match status" value="8"/>
</dbReference>
<dbReference type="EMBL" id="LJCR01000080">
    <property type="protein sequence ID" value="KPV54291.1"/>
    <property type="molecule type" value="Genomic_DNA"/>
</dbReference>
<feature type="domain" description="SD-repeat containing protein B" evidence="6">
    <location>
        <begin position="1136"/>
        <end position="1214"/>
    </location>
</feature>
<dbReference type="PANTHER" id="PTHR23303:SF15">
    <property type="entry name" value="COLOSSIN-A"/>
    <property type="match status" value="1"/>
</dbReference>
<feature type="region of interest" description="Disordered" evidence="4">
    <location>
        <begin position="934"/>
        <end position="966"/>
    </location>
</feature>
<evidence type="ECO:0000256" key="3">
    <source>
        <dbReference type="ARBA" id="ARBA00022729"/>
    </source>
</evidence>
<keyword evidence="2" id="KW-0964">Secreted</keyword>
<comment type="subcellular location">
    <subcellularLocation>
        <location evidence="1">Secreted</location>
    </subcellularLocation>
</comment>
<protein>
    <recommendedName>
        <fullName evidence="6">SD-repeat containing protein B domain-containing protein</fullName>
    </recommendedName>
</protein>
<feature type="domain" description="SD-repeat containing protein B" evidence="6">
    <location>
        <begin position="1488"/>
        <end position="1566"/>
    </location>
</feature>
<feature type="domain" description="SD-repeat containing protein B" evidence="6">
    <location>
        <begin position="1616"/>
        <end position="1687"/>
    </location>
</feature>
<feature type="domain" description="SD-repeat containing protein B" evidence="6">
    <location>
        <begin position="1374"/>
        <end position="1445"/>
    </location>
</feature>
<dbReference type="PANTHER" id="PTHR23303">
    <property type="entry name" value="CARBOXYPEPTIDASE REGULATORY REGION-CONTAINING"/>
    <property type="match status" value="1"/>
</dbReference>
<dbReference type="Proteomes" id="UP000050509">
    <property type="component" value="Unassembled WGS sequence"/>
</dbReference>
<accession>A0A0P9D5F4</accession>
<dbReference type="Gene3D" id="2.60.40.10">
    <property type="entry name" value="Immunoglobulins"/>
    <property type="match status" value="8"/>
</dbReference>
<dbReference type="InterPro" id="IPR051417">
    <property type="entry name" value="SDr/BOS_complex"/>
</dbReference>
<evidence type="ECO:0000256" key="5">
    <source>
        <dbReference type="SAM" id="SignalP"/>
    </source>
</evidence>
<sequence>MSLSHQANRLMIGILLLACIAPCLPASTSQAAPQDGDLRITPITAYNLVVDSNVESPSTYAPEAATLGAQFCNDGTNDLTDVFAYIGNFDPNNDSNPADSTPGVYPSRTHTGLVGTFSLQHEGGSAGNADATRYVGTIPAGKCVTQYWLVSYPRLDGAGHTVTGGIKPDDDLWLNYDMWASANDAGTSRRADITRRVTMRNEISAAANKIWPNGDNKVPDAYKQAIAEAFGWDTFTPSGGTDAYPGETVTTQGIWYDLGNVGAGFDNDGDLLPDRNAWLQPIGDPKAYDPGCFRLVRTYGIIIVKLVGGGEKLIPFLNQLYFEHLPDNTGVVGLVFYEYAALNGACTAGISPYQEVASGFDNEKFNGDYGIALPPLQSRQPSVVLDKTVSQTQISSLPTNLTFTVAYTNTGTAEAGNTTYGVPLVVRDSVPAGTTYVAGSAAAANVLPAGVSGYTILFSTNGGSSWSTTEPATASTVTDIQWWLRDALPAGSHGSVSFQVTVPSTYARPIVPNTAGLSFGSAATFAEDSTTSLMRGNNTLSGTVFYDNGTGGGAYGNGVKDGSEAALANVKVSLYLDLDGDGAGDILVSTAPTAGAYSFANLPDGTYVVDVDTADPDIPAGYTHTNDTTRIVSLDPLGASASAVTQSGIDFGFAPALTLDKRLLGSSPVFEGQTVQYSIDLRNRLPGNGTATPSACSYTGWAQVEASQTSGLPTNQHFTASASALGATGPDGTYSHSPYTNSKDSLAGTSFSIGTQNGTITKVEAVFSIYLSGSVTDDNAVASLFFNNDTTALGTTPITPAQLNAFASGTAKQGLLSWDVTSLRSWAWADFAGNLDLQFDATKQGATDGPTLYLDALGFRVTSNQTCSAEPSTILSPVPLTDSYDSSRMQFVSATPAVDSSAPAGTLTWNDVGPIYPGQTKSVVVTFKALQPASNPETVNNTASSNGAKFTDGHAANSASDTEPASLIPTGSIAGKLWSEGSGGTNGWVGTTGYQSGIDHFIAGTTVELYVCLNASGQPLFPAPFPAKGCETSGGSGNNGTWTLAATQTTDANGAYLFEGLRDGYYYTKVIQTSIPGTTSQTGDPNVTSGTCGASCDNLSNTTTANLNTILGAISNANDVTNINFGYTVPPELYGTIWEDNNADGIQDSGENALSSGIVVERYDSTCTTLLAIATTDANGRYVFSTALTAGTAYCLKTRDSTLPAGATWSHTGEQDGSINNQITVTAVAGKLLGSYDFGVHRAGSSTIGDTLFSDWNGNGVQDSSDEGIPNITVKLYEDSNGNGSIDPTTDALIATTSTDASGQYLFSNLAAGSYIVVVDRTDPQFPSSVHQTGDPDETGSCATCDSHGKVSGVNGTSAYLNQDFGYQPIGAGTIGDTVWSDRNGDGTQSGAQETGIANISVSLWADRNGDGTFVLVATTTTDADGQYLFENLPDGNYRLIVSTTDTDLPDDSFGNPYVLTTSTTQNATLTGGVSVLTADFGFAALGALGDTIFWDANSNGQQDWNETGIAGVTVSLYHDVNTDGVYTPGTDTLAGSDTTDANGVYLFEGLTQGSYVVVVGSIAGSPTLTADPNADGVPCPAAGTGTLCDGQIGVLVRPGSSFMGADFGYRPNVVVGDTLWVDANNNGLHDAGEAGIPFVTVELVSAGCTQGVNCPTTETDADGFYSFINLPNGTYTVVVHTTDPDFPAGLTPSYDADATLNNQTTVVVSGGAVISVGGTSCTNCGLNADFGYRYSGSNTLGGTFCLDGAPLNGVCGSGTTGVASDEAPFAGTDVYLYRWNDTNTNNSVDAGEVTLITSTTSGTNGDYSFTGLPTGTYLVVAGVPRDDLTLTTSTGSTPATRVVANPASGTTTSAYQVVALSGVAVTNIDFAFKPSTSYDYGDLPAVYGTTLQDSPDGPRHTIPASPILYLGASAPDTELNGTASLLANGDGSDEDGVTPLGNWTNGANGGTVQVRVT</sequence>
<dbReference type="InterPro" id="IPR013783">
    <property type="entry name" value="Ig-like_fold"/>
</dbReference>
<feature type="signal peptide" evidence="5">
    <location>
        <begin position="1"/>
        <end position="31"/>
    </location>
</feature>
<dbReference type="GO" id="GO:0005576">
    <property type="term" value="C:extracellular region"/>
    <property type="evidence" value="ECO:0007669"/>
    <property type="project" value="UniProtKB-SubCell"/>
</dbReference>
<feature type="domain" description="SD-repeat containing protein B" evidence="6">
    <location>
        <begin position="1247"/>
        <end position="1345"/>
    </location>
</feature>
<keyword evidence="8" id="KW-1185">Reference proteome</keyword>
<name>A0A0P9D5F4_9CHLR</name>
<feature type="region of interest" description="Disordered" evidence="4">
    <location>
        <begin position="1931"/>
        <end position="1950"/>
    </location>
</feature>
<dbReference type="Pfam" id="PF17210">
    <property type="entry name" value="SdrD_B"/>
    <property type="match status" value="5"/>
</dbReference>
<proteinExistence type="predicted"/>
<evidence type="ECO:0000256" key="2">
    <source>
        <dbReference type="ARBA" id="ARBA00022525"/>
    </source>
</evidence>
<evidence type="ECO:0000313" key="8">
    <source>
        <dbReference type="Proteomes" id="UP000050509"/>
    </source>
</evidence>
<feature type="chain" id="PRO_5006156093" description="SD-repeat containing protein B domain-containing protein" evidence="5">
    <location>
        <begin position="32"/>
        <end position="1958"/>
    </location>
</feature>
<comment type="caution">
    <text evidence="7">The sequence shown here is derived from an EMBL/GenBank/DDBJ whole genome shotgun (WGS) entry which is preliminary data.</text>
</comment>